<keyword evidence="4" id="KW-1185">Reference proteome</keyword>
<sequence>MNTARINYVAVGAFVILTLVGVVVSIAMLTGRTGATDAYYSVYKNVTGVKFGTQVFYEGYPIGQVEKVTPIADGGAMSFRVDYEVSQGWQIPDNSIARIGAAGLLSAISINLDAGDSPIAHKPGAMVEAQEASDLFKVMSGVAGDISNMAEHDIRPLLGTINVAVTNFAATIETVGNLLDEDGQRMVKQFGAVASDLSNLVVDLNERLPRIVENVDNSTANFADLSRDLSATRIKIDQLLNSSNAMIGENRSEVRQSMEDLKHVTDSLARHIDSINQNIEGAARNMNEFSREIRQNPGLLLSGTAPQAKGNQ</sequence>
<dbReference type="Gene3D" id="1.10.287.950">
    <property type="entry name" value="Methyl-accepting chemotaxis protein"/>
    <property type="match status" value="1"/>
</dbReference>
<name>A0A1E5Q7M9_9PROT</name>
<proteinExistence type="predicted"/>
<keyword evidence="1" id="KW-1133">Transmembrane helix</keyword>
<feature type="domain" description="Mce/MlaD" evidence="2">
    <location>
        <begin position="39"/>
        <end position="115"/>
    </location>
</feature>
<dbReference type="OrthoDB" id="6193911at2"/>
<keyword evidence="1" id="KW-0812">Transmembrane</keyword>
<feature type="transmembrane region" description="Helical" evidence="1">
    <location>
        <begin position="6"/>
        <end position="29"/>
    </location>
</feature>
<dbReference type="AlphaFoldDB" id="A0A1E5Q7M9"/>
<dbReference type="Proteomes" id="UP000095347">
    <property type="component" value="Unassembled WGS sequence"/>
</dbReference>
<evidence type="ECO:0000256" key="1">
    <source>
        <dbReference type="SAM" id="Phobius"/>
    </source>
</evidence>
<evidence type="ECO:0000259" key="2">
    <source>
        <dbReference type="Pfam" id="PF02470"/>
    </source>
</evidence>
<dbReference type="InterPro" id="IPR052336">
    <property type="entry name" value="MlaD_Phospholipid_Transporter"/>
</dbReference>
<dbReference type="EMBL" id="MCGG01000025">
    <property type="protein sequence ID" value="OEJ67156.1"/>
    <property type="molecule type" value="Genomic_DNA"/>
</dbReference>
<dbReference type="PANTHER" id="PTHR33371:SF4">
    <property type="entry name" value="INTERMEMBRANE PHOSPHOLIPID TRANSPORT SYSTEM BINDING PROTEIN MLAD"/>
    <property type="match status" value="1"/>
</dbReference>
<evidence type="ECO:0000313" key="3">
    <source>
        <dbReference type="EMBL" id="OEJ67156.1"/>
    </source>
</evidence>
<dbReference type="Pfam" id="PF02470">
    <property type="entry name" value="MlaD"/>
    <property type="match status" value="1"/>
</dbReference>
<evidence type="ECO:0000313" key="4">
    <source>
        <dbReference type="Proteomes" id="UP000095347"/>
    </source>
</evidence>
<accession>A0A1E5Q7M9</accession>
<gene>
    <name evidence="3" type="ORF">BEN30_10290</name>
</gene>
<protein>
    <recommendedName>
        <fullName evidence="2">Mce/MlaD domain-containing protein</fullName>
    </recommendedName>
</protein>
<keyword evidence="1" id="KW-0472">Membrane</keyword>
<dbReference type="STRING" id="28181.BEN30_10290"/>
<comment type="caution">
    <text evidence="3">The sequence shown here is derived from an EMBL/GenBank/DDBJ whole genome shotgun (WGS) entry which is preliminary data.</text>
</comment>
<dbReference type="RefSeq" id="WP_069957985.1">
    <property type="nucleotide sequence ID" value="NZ_MCGG01000025.1"/>
</dbReference>
<organism evidence="3 4">
    <name type="scientific">Magnetovibrio blakemorei</name>
    <dbReference type="NCBI Taxonomy" id="28181"/>
    <lineage>
        <taxon>Bacteria</taxon>
        <taxon>Pseudomonadati</taxon>
        <taxon>Pseudomonadota</taxon>
        <taxon>Alphaproteobacteria</taxon>
        <taxon>Rhodospirillales</taxon>
        <taxon>Magnetovibrionaceae</taxon>
        <taxon>Magnetovibrio</taxon>
    </lineage>
</organism>
<dbReference type="PANTHER" id="PTHR33371">
    <property type="entry name" value="INTERMEMBRANE PHOSPHOLIPID TRANSPORT SYSTEM BINDING PROTEIN MLAD-RELATED"/>
    <property type="match status" value="1"/>
</dbReference>
<reference evidence="4" key="1">
    <citation type="submission" date="2016-07" db="EMBL/GenBank/DDBJ databases">
        <authorList>
            <person name="Florea S."/>
            <person name="Webb J.S."/>
            <person name="Jaromczyk J."/>
            <person name="Schardl C.L."/>
        </authorList>
    </citation>
    <scope>NUCLEOTIDE SEQUENCE [LARGE SCALE GENOMIC DNA]</scope>
    <source>
        <strain evidence="4">MV-1</strain>
    </source>
</reference>
<dbReference type="InterPro" id="IPR003399">
    <property type="entry name" value="Mce/MlaD"/>
</dbReference>